<accession>W6Z1S4</accession>
<dbReference type="GeneID" id="19151875"/>
<protein>
    <submittedName>
        <fullName evidence="2">Uncharacterized protein</fullName>
    </submittedName>
</protein>
<keyword evidence="3" id="KW-1185">Reference proteome</keyword>
<evidence type="ECO:0000313" key="3">
    <source>
        <dbReference type="Proteomes" id="UP000053841"/>
    </source>
</evidence>
<evidence type="ECO:0000256" key="1">
    <source>
        <dbReference type="SAM" id="Phobius"/>
    </source>
</evidence>
<keyword evidence="1" id="KW-0812">Transmembrane</keyword>
<dbReference type="HOGENOM" id="CLU_2432775_0_0_1"/>
<proteinExistence type="predicted"/>
<feature type="transmembrane region" description="Helical" evidence="1">
    <location>
        <begin position="12"/>
        <end position="29"/>
    </location>
</feature>
<dbReference type="KEGG" id="bze:COCCADRAFT_85032"/>
<dbReference type="EMBL" id="KI964549">
    <property type="protein sequence ID" value="EUC37641.1"/>
    <property type="molecule type" value="Genomic_DNA"/>
</dbReference>
<organism evidence="2 3">
    <name type="scientific">Cochliobolus carbonum (strain 26-R-13)</name>
    <name type="common">Maize leaf spot fungus</name>
    <name type="synonym">Bipolaris zeicola</name>
    <dbReference type="NCBI Taxonomy" id="930089"/>
    <lineage>
        <taxon>Eukaryota</taxon>
        <taxon>Fungi</taxon>
        <taxon>Dikarya</taxon>
        <taxon>Ascomycota</taxon>
        <taxon>Pezizomycotina</taxon>
        <taxon>Dothideomycetes</taxon>
        <taxon>Pleosporomycetidae</taxon>
        <taxon>Pleosporales</taxon>
        <taxon>Pleosporineae</taxon>
        <taxon>Pleosporaceae</taxon>
        <taxon>Bipolaris</taxon>
    </lineage>
</organism>
<keyword evidence="1" id="KW-1133">Transmembrane helix</keyword>
<dbReference type="AlphaFoldDB" id="W6Z1S4"/>
<evidence type="ECO:0000313" key="2">
    <source>
        <dbReference type="EMBL" id="EUC37641.1"/>
    </source>
</evidence>
<dbReference type="RefSeq" id="XP_007708111.1">
    <property type="nucleotide sequence ID" value="XM_007709921.1"/>
</dbReference>
<sequence length="91" mass="10785">LAVFPLYNQTSNASFLFLLLYFCPMRLFYHTIAVRHKYKTNRMTCMDVPRKKATSKQKIIRVKTKLTRLPRLSKHTRQTLIHASTHTCCQK</sequence>
<gene>
    <name evidence="2" type="ORF">COCCADRAFT_85032</name>
</gene>
<name>W6Z1S4_COCC2</name>
<feature type="non-terminal residue" evidence="2">
    <location>
        <position position="1"/>
    </location>
</feature>
<dbReference type="Proteomes" id="UP000053841">
    <property type="component" value="Unassembled WGS sequence"/>
</dbReference>
<reference evidence="2 3" key="1">
    <citation type="journal article" date="2013" name="PLoS Genet.">
        <title>Comparative genome structure, secondary metabolite, and effector coding capacity across Cochliobolus pathogens.</title>
        <authorList>
            <person name="Condon B.J."/>
            <person name="Leng Y."/>
            <person name="Wu D."/>
            <person name="Bushley K.E."/>
            <person name="Ohm R.A."/>
            <person name="Otillar R."/>
            <person name="Martin J."/>
            <person name="Schackwitz W."/>
            <person name="Grimwood J."/>
            <person name="MohdZainudin N."/>
            <person name="Xue C."/>
            <person name="Wang R."/>
            <person name="Manning V.A."/>
            <person name="Dhillon B."/>
            <person name="Tu Z.J."/>
            <person name="Steffenson B.J."/>
            <person name="Salamov A."/>
            <person name="Sun H."/>
            <person name="Lowry S."/>
            <person name="LaButti K."/>
            <person name="Han J."/>
            <person name="Copeland A."/>
            <person name="Lindquist E."/>
            <person name="Barry K."/>
            <person name="Schmutz J."/>
            <person name="Baker S.E."/>
            <person name="Ciuffetti L.M."/>
            <person name="Grigoriev I.V."/>
            <person name="Zhong S."/>
            <person name="Turgeon B.G."/>
        </authorList>
    </citation>
    <scope>NUCLEOTIDE SEQUENCE [LARGE SCALE GENOMIC DNA]</scope>
    <source>
        <strain evidence="2 3">26-R-13</strain>
    </source>
</reference>
<keyword evidence="1" id="KW-0472">Membrane</keyword>